<evidence type="ECO:0000256" key="3">
    <source>
        <dbReference type="ARBA" id="ARBA00023163"/>
    </source>
</evidence>
<evidence type="ECO:0000313" key="6">
    <source>
        <dbReference type="Proteomes" id="UP000215788"/>
    </source>
</evidence>
<keyword evidence="3" id="KW-0804">Transcription</keyword>
<dbReference type="CDD" id="cd09892">
    <property type="entry name" value="NGN_SP_RfaH"/>
    <property type="match status" value="1"/>
</dbReference>
<dbReference type="InterPro" id="IPR043425">
    <property type="entry name" value="NusG-like"/>
</dbReference>
<dbReference type="OrthoDB" id="9790639at2"/>
<gene>
    <name evidence="5" type="primary">rfaH</name>
    <name evidence="5" type="ORF">CJF39_05580</name>
</gene>
<evidence type="ECO:0000313" key="5">
    <source>
        <dbReference type="EMBL" id="OZY60357.1"/>
    </source>
</evidence>
<name>A0A266NEK0_9PSED</name>
<proteinExistence type="predicted"/>
<keyword evidence="2" id="KW-0805">Transcription regulation</keyword>
<organism evidence="5 6">
    <name type="scientific">Pseudomonas lundensis</name>
    <dbReference type="NCBI Taxonomy" id="86185"/>
    <lineage>
        <taxon>Bacteria</taxon>
        <taxon>Pseudomonadati</taxon>
        <taxon>Pseudomonadota</taxon>
        <taxon>Gammaproteobacteria</taxon>
        <taxon>Pseudomonadales</taxon>
        <taxon>Pseudomonadaceae</taxon>
        <taxon>Pseudomonas</taxon>
    </lineage>
</organism>
<dbReference type="NCBIfam" id="TIGR01955">
    <property type="entry name" value="RfaH"/>
    <property type="match status" value="1"/>
</dbReference>
<dbReference type="Proteomes" id="UP000215788">
    <property type="component" value="Unassembled WGS sequence"/>
</dbReference>
<dbReference type="PANTHER" id="PTHR30265:SF7">
    <property type="entry name" value="TRANSCRIPTION ANTITERMINATION PROTEIN RFAH"/>
    <property type="match status" value="1"/>
</dbReference>
<feature type="domain" description="NusG-like N-terminal" evidence="4">
    <location>
        <begin position="13"/>
        <end position="111"/>
    </location>
</feature>
<dbReference type="InterPro" id="IPR036735">
    <property type="entry name" value="NGN_dom_sf"/>
</dbReference>
<dbReference type="GO" id="GO:0005829">
    <property type="term" value="C:cytosol"/>
    <property type="evidence" value="ECO:0007669"/>
    <property type="project" value="TreeGrafter"/>
</dbReference>
<dbReference type="GO" id="GO:0031564">
    <property type="term" value="P:transcription antitermination"/>
    <property type="evidence" value="ECO:0007669"/>
    <property type="project" value="UniProtKB-KW"/>
</dbReference>
<dbReference type="RefSeq" id="WP_094992537.1">
    <property type="nucleotide sequence ID" value="NZ_NQKI01000006.1"/>
</dbReference>
<keyword evidence="1" id="KW-0889">Transcription antitermination</keyword>
<dbReference type="Pfam" id="PF02357">
    <property type="entry name" value="NusG"/>
    <property type="match status" value="1"/>
</dbReference>
<dbReference type="InterPro" id="IPR006645">
    <property type="entry name" value="NGN-like_dom"/>
</dbReference>
<dbReference type="PANTHER" id="PTHR30265">
    <property type="entry name" value="RHO-INTERACTING TRANSCRIPTION TERMINATION FACTOR NUSG"/>
    <property type="match status" value="1"/>
</dbReference>
<dbReference type="AlphaFoldDB" id="A0A266NEK0"/>
<evidence type="ECO:0000256" key="2">
    <source>
        <dbReference type="ARBA" id="ARBA00023015"/>
    </source>
</evidence>
<sequence length="171" mass="19228">MDITTAPKPGSKQGDWYLVQCKPRQDERAEQNLVRQGYSCSRPVCRRERLVRGKCQFIQESLFPGYLFIHMPDGANWAPLRSSRGVTRVVAFGGQPLPVSQKLVEQLQARAQTCIISTFNPGDKVSLLEEGYAGLESIFMAMDGEERVILLINLMNRQQQISMPLASVVSR</sequence>
<reference evidence="5 6" key="1">
    <citation type="submission" date="2017-08" db="EMBL/GenBank/DDBJ databases">
        <title>Genomic and metabolic characterisation of spoilage-associated Pseudomonas species.</title>
        <authorList>
            <person name="Stanborough T."/>
            <person name="Fegan N."/>
            <person name="Powell S.M."/>
            <person name="Singh T."/>
            <person name="Tamplin M.L."/>
            <person name="Chandry P.S."/>
        </authorList>
    </citation>
    <scope>NUCLEOTIDE SEQUENCE [LARGE SCALE GENOMIC DNA]</scope>
    <source>
        <strain evidence="5 6">L1802</strain>
    </source>
</reference>
<dbReference type="EMBL" id="NQKI01000006">
    <property type="protein sequence ID" value="OZY60357.1"/>
    <property type="molecule type" value="Genomic_DNA"/>
</dbReference>
<dbReference type="InterPro" id="IPR010215">
    <property type="entry name" value="Transcription_antiterm_RfaH"/>
</dbReference>
<dbReference type="SUPFAM" id="SSF82679">
    <property type="entry name" value="N-utilization substance G protein NusG, N-terminal domain"/>
    <property type="match status" value="1"/>
</dbReference>
<comment type="caution">
    <text evidence="5">The sequence shown here is derived from an EMBL/GenBank/DDBJ whole genome shotgun (WGS) entry which is preliminary data.</text>
</comment>
<protein>
    <submittedName>
        <fullName evidence="5">Transcription/translation regulatory transformer protein RfaH</fullName>
    </submittedName>
</protein>
<evidence type="ECO:0000259" key="4">
    <source>
        <dbReference type="SMART" id="SM00738"/>
    </source>
</evidence>
<dbReference type="SMART" id="SM00738">
    <property type="entry name" value="NGN"/>
    <property type="match status" value="1"/>
</dbReference>
<evidence type="ECO:0000256" key="1">
    <source>
        <dbReference type="ARBA" id="ARBA00022814"/>
    </source>
</evidence>
<accession>A0A266NEK0</accession>
<dbReference type="NCBIfam" id="NF006534">
    <property type="entry name" value="PRK09014.1"/>
    <property type="match status" value="1"/>
</dbReference>
<dbReference type="Gene3D" id="3.30.70.940">
    <property type="entry name" value="NusG, N-terminal domain"/>
    <property type="match status" value="1"/>
</dbReference>
<dbReference type="GO" id="GO:0006354">
    <property type="term" value="P:DNA-templated transcription elongation"/>
    <property type="evidence" value="ECO:0007669"/>
    <property type="project" value="InterPro"/>
</dbReference>